<sequence length="351" mass="38541">MGPVIYSYLTFIRHGETAANVGNIIQGHLDTELSNVGLEQAKALKQYFRDLPVDMFYSSDLKRASFTANELGISVPLRTSPQLRERNFGKFCGSSRADLQKFAESTADSKTACDNWRAVNAECSHQVACRTQEFINQLFFQLAARLEKGTTPKLVASGALSPILNRPSMPLMPEPVLQFFPGQPQTNFIYAGHVLIVSHGGWIRQALRLLGLHSTNSLNFSKEMAHSVMKNCGISQIGVSFDLEEMDIFRRKSASRSSVVDSPLPLFGTQLESNLSSAHTSSCPYARLANPHLPISTVCYHFNLTKSQLDGGPKISLPVKSINPSDALCSKMEVIFADDDDEYSGQPSGSS</sequence>
<evidence type="ECO:0008006" key="6">
    <source>
        <dbReference type="Google" id="ProtNLM"/>
    </source>
</evidence>
<dbReference type="SMART" id="SM00855">
    <property type="entry name" value="PGAM"/>
    <property type="match status" value="1"/>
</dbReference>
<feature type="binding site" evidence="3">
    <location>
        <begin position="13"/>
        <end position="20"/>
    </location>
    <ligand>
        <name>substrate</name>
    </ligand>
</feature>
<dbReference type="Pfam" id="PF00300">
    <property type="entry name" value="His_Phos_1"/>
    <property type="match status" value="1"/>
</dbReference>
<dbReference type="GO" id="GO:0004331">
    <property type="term" value="F:fructose-2,6-bisphosphate 2-phosphatase activity"/>
    <property type="evidence" value="ECO:0007669"/>
    <property type="project" value="TreeGrafter"/>
</dbReference>
<comment type="caution">
    <text evidence="4">The sequence shown here is derived from an EMBL/GenBank/DDBJ whole genome shotgun (WGS) entry which is preliminary data.</text>
</comment>
<dbReference type="GO" id="GO:0005829">
    <property type="term" value="C:cytosol"/>
    <property type="evidence" value="ECO:0007669"/>
    <property type="project" value="TreeGrafter"/>
</dbReference>
<dbReference type="AlphaFoldDB" id="A0AAV2T849"/>
<evidence type="ECO:0000313" key="4">
    <source>
        <dbReference type="EMBL" id="CAL5131617.1"/>
    </source>
</evidence>
<dbReference type="InterPro" id="IPR013078">
    <property type="entry name" value="His_Pase_superF_clade-1"/>
</dbReference>
<feature type="active site" description="Proton donor/acceptor" evidence="2">
    <location>
        <position position="85"/>
    </location>
</feature>
<gene>
    <name evidence="4" type="ORF">CDAUBV1_LOCUS4136</name>
</gene>
<dbReference type="InterPro" id="IPR029033">
    <property type="entry name" value="His_PPase_superfam"/>
</dbReference>
<dbReference type="PANTHER" id="PTHR46517">
    <property type="entry name" value="FRUCTOSE-2,6-BISPHOSPHATASE TIGAR"/>
    <property type="match status" value="1"/>
</dbReference>
<accession>A0AAV2T849</accession>
<proteinExistence type="predicted"/>
<dbReference type="GO" id="GO:0045820">
    <property type="term" value="P:negative regulation of glycolytic process"/>
    <property type="evidence" value="ECO:0007669"/>
    <property type="project" value="TreeGrafter"/>
</dbReference>
<protein>
    <recommendedName>
        <fullName evidence="6">Fructose-2,6-bisphosphatase TIGAR</fullName>
    </recommendedName>
</protein>
<feature type="binding site" evidence="3">
    <location>
        <position position="63"/>
    </location>
    <ligand>
        <name>substrate</name>
    </ligand>
</feature>
<keyword evidence="1" id="KW-0378">Hydrolase</keyword>
<dbReference type="Gene3D" id="3.40.50.1240">
    <property type="entry name" value="Phosphoglycerate mutase-like"/>
    <property type="match status" value="1"/>
</dbReference>
<evidence type="ECO:0000256" key="2">
    <source>
        <dbReference type="PIRSR" id="PIRSR613078-1"/>
    </source>
</evidence>
<dbReference type="EMBL" id="CAXLJL010000101">
    <property type="protein sequence ID" value="CAL5131617.1"/>
    <property type="molecule type" value="Genomic_DNA"/>
</dbReference>
<dbReference type="InterPro" id="IPR051695">
    <property type="entry name" value="Phosphoglycerate_Mutase"/>
</dbReference>
<feature type="active site" description="Tele-phosphohistidine intermediate" evidence="2">
    <location>
        <position position="14"/>
    </location>
</feature>
<dbReference type="CDD" id="cd07067">
    <property type="entry name" value="HP_PGM_like"/>
    <property type="match status" value="1"/>
</dbReference>
<dbReference type="GO" id="GO:0043456">
    <property type="term" value="P:regulation of pentose-phosphate shunt"/>
    <property type="evidence" value="ECO:0007669"/>
    <property type="project" value="TreeGrafter"/>
</dbReference>
<evidence type="ECO:0000313" key="5">
    <source>
        <dbReference type="Proteomes" id="UP001497525"/>
    </source>
</evidence>
<evidence type="ECO:0000256" key="1">
    <source>
        <dbReference type="ARBA" id="ARBA00022801"/>
    </source>
</evidence>
<name>A0AAV2T849_CALDB</name>
<evidence type="ECO:0000256" key="3">
    <source>
        <dbReference type="PIRSR" id="PIRSR613078-2"/>
    </source>
</evidence>
<organism evidence="4 5">
    <name type="scientific">Calicophoron daubneyi</name>
    <name type="common">Rumen fluke</name>
    <name type="synonym">Paramphistomum daubneyi</name>
    <dbReference type="NCBI Taxonomy" id="300641"/>
    <lineage>
        <taxon>Eukaryota</taxon>
        <taxon>Metazoa</taxon>
        <taxon>Spiralia</taxon>
        <taxon>Lophotrochozoa</taxon>
        <taxon>Platyhelminthes</taxon>
        <taxon>Trematoda</taxon>
        <taxon>Digenea</taxon>
        <taxon>Plagiorchiida</taxon>
        <taxon>Pronocephalata</taxon>
        <taxon>Paramphistomoidea</taxon>
        <taxon>Paramphistomidae</taxon>
        <taxon>Calicophoron</taxon>
    </lineage>
</organism>
<reference evidence="4" key="1">
    <citation type="submission" date="2024-06" db="EMBL/GenBank/DDBJ databases">
        <authorList>
            <person name="Liu X."/>
            <person name="Lenzi L."/>
            <person name="Haldenby T S."/>
            <person name="Uol C."/>
        </authorList>
    </citation>
    <scope>NUCLEOTIDE SEQUENCE</scope>
</reference>
<dbReference type="Proteomes" id="UP001497525">
    <property type="component" value="Unassembled WGS sequence"/>
</dbReference>
<dbReference type="PANTHER" id="PTHR46517:SF1">
    <property type="entry name" value="FRUCTOSE-2,6-BISPHOSPHATASE TIGAR"/>
    <property type="match status" value="1"/>
</dbReference>
<dbReference type="SUPFAM" id="SSF53254">
    <property type="entry name" value="Phosphoglycerate mutase-like"/>
    <property type="match status" value="1"/>
</dbReference>